<protein>
    <submittedName>
        <fullName evidence="1">Uncharacterized protein</fullName>
    </submittedName>
</protein>
<dbReference type="AlphaFoldDB" id="A0AAD7NGR9"/>
<dbReference type="Proteomes" id="UP001215598">
    <property type="component" value="Unassembled WGS sequence"/>
</dbReference>
<evidence type="ECO:0000313" key="2">
    <source>
        <dbReference type="Proteomes" id="UP001215598"/>
    </source>
</evidence>
<name>A0AAD7NGR9_9AGAR</name>
<gene>
    <name evidence="1" type="ORF">B0H16DRAFT_537292</name>
</gene>
<dbReference type="EMBL" id="JARKIB010000034">
    <property type="protein sequence ID" value="KAJ7761674.1"/>
    <property type="molecule type" value="Genomic_DNA"/>
</dbReference>
<reference evidence="1" key="1">
    <citation type="submission" date="2023-03" db="EMBL/GenBank/DDBJ databases">
        <title>Massive genome expansion in bonnet fungi (Mycena s.s.) driven by repeated elements and novel gene families across ecological guilds.</title>
        <authorList>
            <consortium name="Lawrence Berkeley National Laboratory"/>
            <person name="Harder C.B."/>
            <person name="Miyauchi S."/>
            <person name="Viragh M."/>
            <person name="Kuo A."/>
            <person name="Thoen E."/>
            <person name="Andreopoulos B."/>
            <person name="Lu D."/>
            <person name="Skrede I."/>
            <person name="Drula E."/>
            <person name="Henrissat B."/>
            <person name="Morin E."/>
            <person name="Kohler A."/>
            <person name="Barry K."/>
            <person name="LaButti K."/>
            <person name="Morin E."/>
            <person name="Salamov A."/>
            <person name="Lipzen A."/>
            <person name="Mereny Z."/>
            <person name="Hegedus B."/>
            <person name="Baldrian P."/>
            <person name="Stursova M."/>
            <person name="Weitz H."/>
            <person name="Taylor A."/>
            <person name="Grigoriev I.V."/>
            <person name="Nagy L.G."/>
            <person name="Martin F."/>
            <person name="Kauserud H."/>
        </authorList>
    </citation>
    <scope>NUCLEOTIDE SEQUENCE</scope>
    <source>
        <strain evidence="1">CBHHK182m</strain>
    </source>
</reference>
<accession>A0AAD7NGR9</accession>
<proteinExistence type="predicted"/>
<sequence length="383" mass="42332">MGIPQDLVWAILQEVDDHRSLKMSVAGIPFREPAQRMLLNSLNLGIAKEGGGRPYTDAMNLLQESPHIASYFTRLYCLLPEANATDAEVHALCTVLYNLSNVRHCSLRGATDLPTSWTEFSPSLCLAIAEFIGRQRLAELEIHSIGTLPDAVLALCFGAAPTLSLINTSADMTAPPMKSPASSPIVQNLLVLSSPGVVDVLTSPNFGPQMTNIRKLWWDPDVDTGGRLISMLAPNLEHIRVQYKHQSTTAKILSLPPMQLLESAEVTLEYEWMLPFHARLESILTAAPDSLREICITFTPKLRFLHQTALARMDDFLTDGGAPLIRWRLDVEDNIESSFIDFVVSALEQGMPRLHAQGKLLVERRSISDRVSVTGLLRGDCLE</sequence>
<organism evidence="1 2">
    <name type="scientific">Mycena metata</name>
    <dbReference type="NCBI Taxonomy" id="1033252"/>
    <lineage>
        <taxon>Eukaryota</taxon>
        <taxon>Fungi</taxon>
        <taxon>Dikarya</taxon>
        <taxon>Basidiomycota</taxon>
        <taxon>Agaricomycotina</taxon>
        <taxon>Agaricomycetes</taxon>
        <taxon>Agaricomycetidae</taxon>
        <taxon>Agaricales</taxon>
        <taxon>Marasmiineae</taxon>
        <taxon>Mycenaceae</taxon>
        <taxon>Mycena</taxon>
    </lineage>
</organism>
<evidence type="ECO:0000313" key="1">
    <source>
        <dbReference type="EMBL" id="KAJ7761674.1"/>
    </source>
</evidence>
<comment type="caution">
    <text evidence="1">The sequence shown here is derived from an EMBL/GenBank/DDBJ whole genome shotgun (WGS) entry which is preliminary data.</text>
</comment>
<keyword evidence="2" id="KW-1185">Reference proteome</keyword>